<proteinExistence type="predicted"/>
<feature type="non-terminal residue" evidence="1">
    <location>
        <position position="553"/>
    </location>
</feature>
<organism evidence="1 2">
    <name type="scientific">Coniosporium uncinatum</name>
    <dbReference type="NCBI Taxonomy" id="93489"/>
    <lineage>
        <taxon>Eukaryota</taxon>
        <taxon>Fungi</taxon>
        <taxon>Dikarya</taxon>
        <taxon>Ascomycota</taxon>
        <taxon>Pezizomycotina</taxon>
        <taxon>Dothideomycetes</taxon>
        <taxon>Dothideomycetes incertae sedis</taxon>
        <taxon>Coniosporium</taxon>
    </lineage>
</organism>
<reference evidence="1" key="1">
    <citation type="submission" date="2024-09" db="EMBL/GenBank/DDBJ databases">
        <title>Black Yeasts Isolated from many extreme environments.</title>
        <authorList>
            <person name="Coleine C."/>
            <person name="Stajich J.E."/>
            <person name="Selbmann L."/>
        </authorList>
    </citation>
    <scope>NUCLEOTIDE SEQUENCE</scope>
    <source>
        <strain evidence="1">CCFEE 5737</strain>
    </source>
</reference>
<comment type="caution">
    <text evidence="1">The sequence shown here is derived from an EMBL/GenBank/DDBJ whole genome shotgun (WGS) entry which is preliminary data.</text>
</comment>
<name>A0ACC3CXT7_9PEZI</name>
<evidence type="ECO:0000313" key="1">
    <source>
        <dbReference type="EMBL" id="KAK3053279.1"/>
    </source>
</evidence>
<protein>
    <submittedName>
        <fullName evidence="1">Uncharacterized protein</fullName>
    </submittedName>
</protein>
<dbReference type="EMBL" id="JAWDJW010009930">
    <property type="protein sequence ID" value="KAK3053279.1"/>
    <property type="molecule type" value="Genomic_DNA"/>
</dbReference>
<sequence length="553" mass="58061">PKTAPTPSKPAPVSTKRQHPGKLDIGAATVSPPEQAKSEVVKPTAVPLSVGSRPVTPAAVATPSPIKRAPTLRLVNTPKTDTEAPPPLPTPSAAQAIAQHALGDSKAPSRKGSVTSINLPGTPASELRDSDNISMTTSSLSRANSPPPGVSSRVGSAPVKASKNLKKKQRAEAKKEIEEDAVLAMEGPEKKAEKPAAPAPEVGPIIARKKKSKKPDVGVPKNKASTTTTPAVTRPGSPEPKEDSQRPKVEEPKPVTELMARSSKPELPADTPEPAPEPESLPSSPPPKPVTPANIITSLLADHASLKKSIDHLLKPQVAFHYRHDLTPADLPNHIFQSSFTPSEQQWETLQRRQPLRFDAGNNRLSGRGLVTPKGTKLRGLSKEEEDLYLEVESRLASEKAFAKWYGSSATIVADGMGKENGSGGGVDVRALLGSFAAADAAAVQAARRRGERRGGVRDEALEHVNQFVLPRVDGPRSLGVGAAVAGGVDVGIAPQPAAVAAGVGQGPGSMGGMERSLSAEQAERAMLRERKVVEGLEKRLLGLVKRNRKAVG</sequence>
<accession>A0ACC3CXT7</accession>
<dbReference type="Proteomes" id="UP001186974">
    <property type="component" value="Unassembled WGS sequence"/>
</dbReference>
<feature type="non-terminal residue" evidence="1">
    <location>
        <position position="1"/>
    </location>
</feature>
<evidence type="ECO:0000313" key="2">
    <source>
        <dbReference type="Proteomes" id="UP001186974"/>
    </source>
</evidence>
<keyword evidence="2" id="KW-1185">Reference proteome</keyword>
<gene>
    <name evidence="1" type="ORF">LTS18_012152</name>
</gene>